<dbReference type="GO" id="GO:0004519">
    <property type="term" value="F:endonuclease activity"/>
    <property type="evidence" value="ECO:0007669"/>
    <property type="project" value="UniProtKB-KW"/>
</dbReference>
<comment type="caution">
    <text evidence="3">The sequence shown here is derived from an EMBL/GenBank/DDBJ whole genome shotgun (WGS) entry which is preliminary data.</text>
</comment>
<feature type="domain" description="HNH nuclease" evidence="2">
    <location>
        <begin position="122"/>
        <end position="171"/>
    </location>
</feature>
<evidence type="ECO:0000313" key="3">
    <source>
        <dbReference type="EMBL" id="MEE3850754.1"/>
    </source>
</evidence>
<accession>A0ABU7MCC8</accession>
<dbReference type="InterPro" id="IPR003615">
    <property type="entry name" value="HNH_nuc"/>
</dbReference>
<dbReference type="Pfam" id="PF01844">
    <property type="entry name" value="HNH"/>
    <property type="match status" value="1"/>
</dbReference>
<protein>
    <submittedName>
        <fullName evidence="3">HNH endonuclease</fullName>
    </submittedName>
</protein>
<dbReference type="PANTHER" id="PTHR33877">
    <property type="entry name" value="SLL1193 PROTEIN"/>
    <property type="match status" value="1"/>
</dbReference>
<dbReference type="SMART" id="SM00507">
    <property type="entry name" value="HNHc"/>
    <property type="match status" value="1"/>
</dbReference>
<evidence type="ECO:0000259" key="2">
    <source>
        <dbReference type="SMART" id="SM00507"/>
    </source>
</evidence>
<dbReference type="PANTHER" id="PTHR33877:SF2">
    <property type="entry name" value="OS07G0170200 PROTEIN"/>
    <property type="match status" value="1"/>
</dbReference>
<evidence type="ECO:0000313" key="4">
    <source>
        <dbReference type="Proteomes" id="UP001347146"/>
    </source>
</evidence>
<proteinExistence type="predicted"/>
<sequence length="219" mass="23848">MKARSATKVTSADGARQRVHALTTVPGGRESDSVGIGHPVVGAPSASLWGRRRVLLLNATYEPLTAVSLRRAIVLVLRERADVVHADDAGLVVHSADLSVPVPSVIRLRSFVKVPYRAVIPMTRAALMHRDRFRCGYCAGKATTIDHVVPRSRGGAHSWENCVACCASCNHRKADRLLSELGWKLRVVPSAPKGRHWRLLATIKDIDPVWTQYIDAGAA</sequence>
<keyword evidence="3" id="KW-0378">Hydrolase</keyword>
<dbReference type="Proteomes" id="UP001347146">
    <property type="component" value="Unassembled WGS sequence"/>
</dbReference>
<keyword evidence="4" id="KW-1185">Reference proteome</keyword>
<dbReference type="CDD" id="cd00085">
    <property type="entry name" value="HNHc"/>
    <property type="match status" value="1"/>
</dbReference>
<keyword evidence="3" id="KW-0540">Nuclease</keyword>
<dbReference type="Gene3D" id="1.10.30.50">
    <property type="match status" value="1"/>
</dbReference>
<dbReference type="InterPro" id="IPR052892">
    <property type="entry name" value="NA-targeting_endonuclease"/>
</dbReference>
<dbReference type="RefSeq" id="WP_330432381.1">
    <property type="nucleotide sequence ID" value="NZ_JAZDUF010000002.1"/>
</dbReference>
<keyword evidence="3" id="KW-0255">Endonuclease</keyword>
<dbReference type="EMBL" id="JAZDUF010000002">
    <property type="protein sequence ID" value="MEE3850754.1"/>
    <property type="molecule type" value="Genomic_DNA"/>
</dbReference>
<gene>
    <name evidence="3" type="ORF">VZC37_10440</name>
</gene>
<feature type="region of interest" description="Disordered" evidence="1">
    <location>
        <begin position="1"/>
        <end position="30"/>
    </location>
</feature>
<name>A0ABU7MCC8_9ACTN</name>
<evidence type="ECO:0000256" key="1">
    <source>
        <dbReference type="SAM" id="MobiDB-lite"/>
    </source>
</evidence>
<organism evidence="3 4">
    <name type="scientific">Gordonia sesuvii</name>
    <dbReference type="NCBI Taxonomy" id="3116777"/>
    <lineage>
        <taxon>Bacteria</taxon>
        <taxon>Bacillati</taxon>
        <taxon>Actinomycetota</taxon>
        <taxon>Actinomycetes</taxon>
        <taxon>Mycobacteriales</taxon>
        <taxon>Gordoniaceae</taxon>
        <taxon>Gordonia</taxon>
    </lineage>
</organism>
<dbReference type="InterPro" id="IPR002711">
    <property type="entry name" value="HNH"/>
</dbReference>
<reference evidence="3 4" key="1">
    <citation type="submission" date="2024-01" db="EMBL/GenBank/DDBJ databases">
        <title>Draft genome sequence of Gordonia sp. LSe1-13.</title>
        <authorList>
            <person name="Suphannarot A."/>
            <person name="Mingma R."/>
        </authorList>
    </citation>
    <scope>NUCLEOTIDE SEQUENCE [LARGE SCALE GENOMIC DNA]</scope>
    <source>
        <strain evidence="3 4">LSe1-13</strain>
    </source>
</reference>